<evidence type="ECO:0000313" key="4">
    <source>
        <dbReference type="EMBL" id="EKC56585.1"/>
    </source>
</evidence>
<name>K1SS07_9ZZZZ</name>
<proteinExistence type="predicted"/>
<accession>K1SS07</accession>
<dbReference type="InterPro" id="IPR019500">
    <property type="entry name" value="Pep_S46"/>
</dbReference>
<dbReference type="PANTHER" id="PTHR38469">
    <property type="entry name" value="PERIPLASMIC PEPTIDASE SUBFAMILY S1B"/>
    <property type="match status" value="1"/>
</dbReference>
<protein>
    <submittedName>
        <fullName evidence="4">Uncharacterized protein</fullName>
    </submittedName>
</protein>
<dbReference type="GO" id="GO:0008239">
    <property type="term" value="F:dipeptidyl-peptidase activity"/>
    <property type="evidence" value="ECO:0007669"/>
    <property type="project" value="InterPro"/>
</dbReference>
<organism evidence="4">
    <name type="scientific">human gut metagenome</name>
    <dbReference type="NCBI Taxonomy" id="408170"/>
    <lineage>
        <taxon>unclassified sequences</taxon>
        <taxon>metagenomes</taxon>
        <taxon>organismal metagenomes</taxon>
    </lineage>
</organism>
<dbReference type="PANTHER" id="PTHR38469:SF1">
    <property type="entry name" value="PERIPLASMIC PEPTIDASE SUBFAMILY S1B"/>
    <property type="match status" value="1"/>
</dbReference>
<evidence type="ECO:0000256" key="2">
    <source>
        <dbReference type="ARBA" id="ARBA00022729"/>
    </source>
</evidence>
<sequence length="146" mass="17164">MGKGLSGMYKDYNPPTDRKIAKRMIRIVYDSLSKEDRPVELNRIDSLFAGDVERYVDFLYDNSIFASRQQFEAFLKDPDIEKLKNDPAYRLNKSVMQSFGRDAKKLSEIAKKYRRGHRLFIAGLLEMQPDRKFYPDANFTMRLTYG</sequence>
<dbReference type="EMBL" id="AJWY01010062">
    <property type="protein sequence ID" value="EKC56585.1"/>
    <property type="molecule type" value="Genomic_DNA"/>
</dbReference>
<keyword evidence="3" id="KW-0378">Hydrolase</keyword>
<evidence type="ECO:0000256" key="3">
    <source>
        <dbReference type="ARBA" id="ARBA00022801"/>
    </source>
</evidence>
<dbReference type="AlphaFoldDB" id="K1SS07"/>
<keyword evidence="2" id="KW-0732">Signal</keyword>
<evidence type="ECO:0000256" key="1">
    <source>
        <dbReference type="ARBA" id="ARBA00022670"/>
    </source>
</evidence>
<comment type="caution">
    <text evidence="4">The sequence shown here is derived from an EMBL/GenBank/DDBJ whole genome shotgun (WGS) entry which is preliminary data.</text>
</comment>
<reference evidence="4" key="1">
    <citation type="journal article" date="2013" name="Environ. Microbiol.">
        <title>Microbiota from the distal guts of lean and obese adolescents exhibit partial functional redundancy besides clear differences in community structure.</title>
        <authorList>
            <person name="Ferrer M."/>
            <person name="Ruiz A."/>
            <person name="Lanza F."/>
            <person name="Haange S.B."/>
            <person name="Oberbach A."/>
            <person name="Till H."/>
            <person name="Bargiela R."/>
            <person name="Campoy C."/>
            <person name="Segura M.T."/>
            <person name="Richter M."/>
            <person name="von Bergen M."/>
            <person name="Seifert J."/>
            <person name="Suarez A."/>
        </authorList>
    </citation>
    <scope>NUCLEOTIDE SEQUENCE</scope>
</reference>
<dbReference type="GO" id="GO:0070009">
    <property type="term" value="F:serine-type aminopeptidase activity"/>
    <property type="evidence" value="ECO:0007669"/>
    <property type="project" value="InterPro"/>
</dbReference>
<gene>
    <name evidence="4" type="ORF">LEA_14762</name>
</gene>
<dbReference type="GO" id="GO:0006508">
    <property type="term" value="P:proteolysis"/>
    <property type="evidence" value="ECO:0007669"/>
    <property type="project" value="UniProtKB-KW"/>
</dbReference>
<keyword evidence="1" id="KW-0645">Protease</keyword>
<feature type="non-terminal residue" evidence="4">
    <location>
        <position position="146"/>
    </location>
</feature>
<dbReference type="Pfam" id="PF10459">
    <property type="entry name" value="Peptidase_S46"/>
    <property type="match status" value="1"/>
</dbReference>